<feature type="transmembrane region" description="Helical" evidence="5">
    <location>
        <begin position="260"/>
        <end position="278"/>
    </location>
</feature>
<dbReference type="InterPro" id="IPR049680">
    <property type="entry name" value="FLVCR1-2_SLC49-like"/>
</dbReference>
<dbReference type="EnsemblMetazoa" id="G24495.1">
    <property type="protein sequence ID" value="G24495.1:cds"/>
    <property type="gene ID" value="G24495"/>
</dbReference>
<evidence type="ECO:0000256" key="1">
    <source>
        <dbReference type="ARBA" id="ARBA00004141"/>
    </source>
</evidence>
<keyword evidence="7" id="KW-1185">Reference proteome</keyword>
<feature type="transmembrane region" description="Helical" evidence="5">
    <location>
        <begin position="208"/>
        <end position="228"/>
    </location>
</feature>
<feature type="transmembrane region" description="Helical" evidence="5">
    <location>
        <begin position="86"/>
        <end position="106"/>
    </location>
</feature>
<feature type="transmembrane region" description="Helical" evidence="5">
    <location>
        <begin position="112"/>
        <end position="135"/>
    </location>
</feature>
<dbReference type="GO" id="GO:0022857">
    <property type="term" value="F:transmembrane transporter activity"/>
    <property type="evidence" value="ECO:0007669"/>
    <property type="project" value="InterPro"/>
</dbReference>
<name>A0A8W8KM40_MAGGI</name>
<accession>A0A8W8KM40</accession>
<reference evidence="6" key="1">
    <citation type="submission" date="2022-08" db="UniProtKB">
        <authorList>
            <consortium name="EnsemblMetazoa"/>
        </authorList>
    </citation>
    <scope>IDENTIFICATION</scope>
    <source>
        <strain evidence="6">05x7-T-G4-1.051#20</strain>
    </source>
</reference>
<comment type="subcellular location">
    <subcellularLocation>
        <location evidence="1">Membrane</location>
        <topology evidence="1">Multi-pass membrane protein</topology>
    </subcellularLocation>
</comment>
<evidence type="ECO:0000256" key="3">
    <source>
        <dbReference type="ARBA" id="ARBA00022989"/>
    </source>
</evidence>
<keyword evidence="4 5" id="KW-0472">Membrane</keyword>
<dbReference type="InterPro" id="IPR011701">
    <property type="entry name" value="MFS"/>
</dbReference>
<evidence type="ECO:0000256" key="4">
    <source>
        <dbReference type="ARBA" id="ARBA00023136"/>
    </source>
</evidence>
<sequence length="488" mass="53727">MTTGSTQVTELRVHGVRWYLLSVVSLHCCLQNAVWAAFPPIAQSAKLVYDWTDSDINMSLIYGNIGTIVLLLPMIWIVFAKGMRTALLLSTFLTAIGTALKALPVGNNLNSWLIPIGLFLNGCGGAVTSVGATVLSETWFPPSQRATATVFYLVSAAVGGALVFIVGPAVVPEPIALCDNITWSKKSNCSEQNKSYINSHEVQEGLKVLNITECSLAVLLLISVIFHFPNKPLHPPSVTANTQRLGLREGARTAVREWRFWHLALCCAISTSVYASWLTTAEVVLHPFGISQVGTGYLSSYPKRIYAHISPVFPLKKEAGWMSFSGAIGGTLFGMVLSRLSDIFHRKMKVIMMAMFSIATVFYLLFILMLIGVVPNEHWLFYFAYIAACVMTSGAQPLYYEIACENLFPVSEAVISGFLAFLLNVGSSLFLLVTLIPGIGTMWPNWAVFVTSLLSVVVLYLFKEEYRRLDIDLPVSQSEDSDPEHNRF</sequence>
<keyword evidence="3 5" id="KW-1133">Transmembrane helix</keyword>
<dbReference type="SUPFAM" id="SSF103473">
    <property type="entry name" value="MFS general substrate transporter"/>
    <property type="match status" value="1"/>
</dbReference>
<evidence type="ECO:0000256" key="2">
    <source>
        <dbReference type="ARBA" id="ARBA00022692"/>
    </source>
</evidence>
<feature type="transmembrane region" description="Helical" evidence="5">
    <location>
        <begin position="442"/>
        <end position="462"/>
    </location>
</feature>
<keyword evidence="2 5" id="KW-0812">Transmembrane</keyword>
<feature type="transmembrane region" description="Helical" evidence="5">
    <location>
        <begin position="58"/>
        <end position="79"/>
    </location>
</feature>
<feature type="transmembrane region" description="Helical" evidence="5">
    <location>
        <begin position="379"/>
        <end position="400"/>
    </location>
</feature>
<dbReference type="Gene3D" id="1.20.1250.20">
    <property type="entry name" value="MFS general substrate transporter like domains"/>
    <property type="match status" value="2"/>
</dbReference>
<dbReference type="Proteomes" id="UP000005408">
    <property type="component" value="Unassembled WGS sequence"/>
</dbReference>
<feature type="transmembrane region" description="Helical" evidence="5">
    <location>
        <begin position="18"/>
        <end position="38"/>
    </location>
</feature>
<dbReference type="AlphaFoldDB" id="A0A8W8KM40"/>
<dbReference type="Pfam" id="PF07690">
    <property type="entry name" value="MFS_1"/>
    <property type="match status" value="1"/>
</dbReference>
<organism evidence="6 7">
    <name type="scientific">Magallana gigas</name>
    <name type="common">Pacific oyster</name>
    <name type="synonym">Crassostrea gigas</name>
    <dbReference type="NCBI Taxonomy" id="29159"/>
    <lineage>
        <taxon>Eukaryota</taxon>
        <taxon>Metazoa</taxon>
        <taxon>Spiralia</taxon>
        <taxon>Lophotrochozoa</taxon>
        <taxon>Mollusca</taxon>
        <taxon>Bivalvia</taxon>
        <taxon>Autobranchia</taxon>
        <taxon>Pteriomorphia</taxon>
        <taxon>Ostreida</taxon>
        <taxon>Ostreoidea</taxon>
        <taxon>Ostreidae</taxon>
        <taxon>Magallana</taxon>
    </lineage>
</organism>
<feature type="transmembrane region" description="Helical" evidence="5">
    <location>
        <begin position="412"/>
        <end position="436"/>
    </location>
</feature>
<dbReference type="GO" id="GO:0016020">
    <property type="term" value="C:membrane"/>
    <property type="evidence" value="ECO:0007669"/>
    <property type="project" value="UniProtKB-SubCell"/>
</dbReference>
<evidence type="ECO:0000256" key="5">
    <source>
        <dbReference type="SAM" id="Phobius"/>
    </source>
</evidence>
<evidence type="ECO:0000313" key="6">
    <source>
        <dbReference type="EnsemblMetazoa" id="G24495.1:cds"/>
    </source>
</evidence>
<proteinExistence type="predicted"/>
<evidence type="ECO:0008006" key="8">
    <source>
        <dbReference type="Google" id="ProtNLM"/>
    </source>
</evidence>
<dbReference type="PANTHER" id="PTHR10924">
    <property type="entry name" value="MAJOR FACILITATOR SUPERFAMILY PROTEIN-RELATED"/>
    <property type="match status" value="1"/>
</dbReference>
<protein>
    <recommendedName>
        <fullName evidence="8">Disrupted in renal carcinoma protein 2-like protein</fullName>
    </recommendedName>
</protein>
<evidence type="ECO:0000313" key="7">
    <source>
        <dbReference type="Proteomes" id="UP000005408"/>
    </source>
</evidence>
<feature type="transmembrane region" description="Helical" evidence="5">
    <location>
        <begin position="319"/>
        <end position="338"/>
    </location>
</feature>
<feature type="transmembrane region" description="Helical" evidence="5">
    <location>
        <begin position="350"/>
        <end position="373"/>
    </location>
</feature>
<dbReference type="PANTHER" id="PTHR10924:SF27">
    <property type="entry name" value="SOLUTE CARRIER FAMILY 49 MEMBER 4"/>
    <property type="match status" value="1"/>
</dbReference>
<dbReference type="InterPro" id="IPR036259">
    <property type="entry name" value="MFS_trans_sf"/>
</dbReference>
<feature type="transmembrane region" description="Helical" evidence="5">
    <location>
        <begin position="147"/>
        <end position="167"/>
    </location>
</feature>